<reference evidence="2" key="1">
    <citation type="journal article" date="2020" name="Nature">
        <title>Giant virus diversity and host interactions through global metagenomics.</title>
        <authorList>
            <person name="Schulz F."/>
            <person name="Roux S."/>
            <person name="Paez-Espino D."/>
            <person name="Jungbluth S."/>
            <person name="Walsh D.A."/>
            <person name="Denef V.J."/>
            <person name="McMahon K.D."/>
            <person name="Konstantinidis K.T."/>
            <person name="Eloe-Fadrosh E.A."/>
            <person name="Kyrpides N.C."/>
            <person name="Woyke T."/>
        </authorList>
    </citation>
    <scope>NUCLEOTIDE SEQUENCE</scope>
    <source>
        <strain evidence="2">GVMAG-M-3300024336-7</strain>
    </source>
</reference>
<sequence length="318" mass="37828">MSKIDKYKILEEINSGAFGTVFLVKKNKKKYALKIEKILKTEAKVPKGSPIWNENDFCKKIANRYPTHFMKLYTYDIITDCTHKQKRVKYFDQLDKDTQKDINRRQKSTVCVRRIYSLISGDLENNAVRMCKHAIIMCVIQVLNAINIMHSNGYVHQDIHNGNIGYIETTKKYLLIGGSRIPTYGKIYKLIDYGRTQSRKFMRKKEFENAKSRDMSIIPRLLGQWIFRQKHWEKAKRAETTSKKHPIYKKLRKQKYNHKICVLLFEVLYPETYQKYILGRKFKRVVHPLYFISESDMVSIIKNLMFGKRVMDILLKYK</sequence>
<proteinExistence type="predicted"/>
<accession>A0A6C0IUL8</accession>
<dbReference type="GO" id="GO:0004672">
    <property type="term" value="F:protein kinase activity"/>
    <property type="evidence" value="ECO:0007669"/>
    <property type="project" value="InterPro"/>
</dbReference>
<evidence type="ECO:0000313" key="2">
    <source>
        <dbReference type="EMBL" id="QHT96918.1"/>
    </source>
</evidence>
<dbReference type="Gene3D" id="1.10.510.10">
    <property type="entry name" value="Transferase(Phosphotransferase) domain 1"/>
    <property type="match status" value="1"/>
</dbReference>
<dbReference type="AlphaFoldDB" id="A0A6C0IUL8"/>
<dbReference type="InterPro" id="IPR000719">
    <property type="entry name" value="Prot_kinase_dom"/>
</dbReference>
<feature type="domain" description="Protein kinase" evidence="1">
    <location>
        <begin position="7"/>
        <end position="318"/>
    </location>
</feature>
<dbReference type="PROSITE" id="PS50011">
    <property type="entry name" value="PROTEIN_KINASE_DOM"/>
    <property type="match status" value="1"/>
</dbReference>
<organism evidence="2">
    <name type="scientific">viral metagenome</name>
    <dbReference type="NCBI Taxonomy" id="1070528"/>
    <lineage>
        <taxon>unclassified sequences</taxon>
        <taxon>metagenomes</taxon>
        <taxon>organismal metagenomes</taxon>
    </lineage>
</organism>
<name>A0A6C0IUL8_9ZZZZ</name>
<dbReference type="GO" id="GO:0005524">
    <property type="term" value="F:ATP binding"/>
    <property type="evidence" value="ECO:0007669"/>
    <property type="project" value="InterPro"/>
</dbReference>
<dbReference type="EMBL" id="MN740270">
    <property type="protein sequence ID" value="QHT96918.1"/>
    <property type="molecule type" value="Genomic_DNA"/>
</dbReference>
<dbReference type="InterPro" id="IPR011009">
    <property type="entry name" value="Kinase-like_dom_sf"/>
</dbReference>
<protein>
    <recommendedName>
        <fullName evidence="1">Protein kinase domain-containing protein</fullName>
    </recommendedName>
</protein>
<dbReference type="Gene3D" id="3.30.200.20">
    <property type="entry name" value="Phosphorylase Kinase, domain 1"/>
    <property type="match status" value="1"/>
</dbReference>
<evidence type="ECO:0000259" key="1">
    <source>
        <dbReference type="PROSITE" id="PS50011"/>
    </source>
</evidence>
<dbReference type="SUPFAM" id="SSF56112">
    <property type="entry name" value="Protein kinase-like (PK-like)"/>
    <property type="match status" value="1"/>
</dbReference>